<comment type="caution">
    <text evidence="1">The sequence shown here is derived from an EMBL/GenBank/DDBJ whole genome shotgun (WGS) entry which is preliminary data.</text>
</comment>
<protein>
    <submittedName>
        <fullName evidence="1">Uncharacterized protein</fullName>
    </submittedName>
</protein>
<dbReference type="PANTHER" id="PTHR38846">
    <property type="entry name" value="C3H1-TYPE DOMAIN-CONTAINING PROTEIN"/>
    <property type="match status" value="1"/>
</dbReference>
<accession>A0ABR3GR07</accession>
<organism evidence="1 2">
    <name type="scientific">Discina gigas</name>
    <dbReference type="NCBI Taxonomy" id="1032678"/>
    <lineage>
        <taxon>Eukaryota</taxon>
        <taxon>Fungi</taxon>
        <taxon>Dikarya</taxon>
        <taxon>Ascomycota</taxon>
        <taxon>Pezizomycotina</taxon>
        <taxon>Pezizomycetes</taxon>
        <taxon>Pezizales</taxon>
        <taxon>Discinaceae</taxon>
        <taxon>Discina</taxon>
    </lineage>
</organism>
<sequence>MNDFFSQYTSRNFTRDPTIGLTQEFDRLALANRWRRRTVSRKRCEFRTAMVEEFNLRYGIDDRSLASWQNLCRVFGIQVVPESISKCKQSIRSIHVNLVDMIELKNNGGPVRVFRHLNSLRQYTKETGKWFPKGEAKAGGILKHLLRTQMI</sequence>
<gene>
    <name evidence="1" type="ORF">Q9L58_002701</name>
</gene>
<dbReference type="PANTHER" id="PTHR38846:SF1">
    <property type="entry name" value="C3H1-TYPE DOMAIN-CONTAINING PROTEIN"/>
    <property type="match status" value="1"/>
</dbReference>
<evidence type="ECO:0000313" key="1">
    <source>
        <dbReference type="EMBL" id="KAL0638245.1"/>
    </source>
</evidence>
<name>A0ABR3GR07_9PEZI</name>
<dbReference type="Proteomes" id="UP001447188">
    <property type="component" value="Unassembled WGS sequence"/>
</dbReference>
<dbReference type="EMBL" id="JBBBZM010000024">
    <property type="protein sequence ID" value="KAL0638245.1"/>
    <property type="molecule type" value="Genomic_DNA"/>
</dbReference>
<proteinExistence type="predicted"/>
<reference evidence="1 2" key="1">
    <citation type="submission" date="2024-02" db="EMBL/GenBank/DDBJ databases">
        <title>Discinaceae phylogenomics.</title>
        <authorList>
            <person name="Dirks A.C."/>
            <person name="James T.Y."/>
        </authorList>
    </citation>
    <scope>NUCLEOTIDE SEQUENCE [LARGE SCALE GENOMIC DNA]</scope>
    <source>
        <strain evidence="1 2">ACD0624</strain>
    </source>
</reference>
<evidence type="ECO:0000313" key="2">
    <source>
        <dbReference type="Proteomes" id="UP001447188"/>
    </source>
</evidence>
<keyword evidence="2" id="KW-1185">Reference proteome</keyword>